<feature type="transmembrane region" description="Helical" evidence="1">
    <location>
        <begin position="6"/>
        <end position="24"/>
    </location>
</feature>
<organism evidence="2 3">
    <name type="scientific">Cohnella ginsengisoli</name>
    <dbReference type="NCBI Taxonomy" id="425004"/>
    <lineage>
        <taxon>Bacteria</taxon>
        <taxon>Bacillati</taxon>
        <taxon>Bacillota</taxon>
        <taxon>Bacilli</taxon>
        <taxon>Bacillales</taxon>
        <taxon>Paenibacillaceae</taxon>
        <taxon>Cohnella</taxon>
    </lineage>
</organism>
<comment type="caution">
    <text evidence="2">The sequence shown here is derived from an EMBL/GenBank/DDBJ whole genome shotgun (WGS) entry which is preliminary data.</text>
</comment>
<dbReference type="AlphaFoldDB" id="A0A9X4KEJ9"/>
<keyword evidence="1" id="KW-1133">Transmembrane helix</keyword>
<proteinExistence type="predicted"/>
<dbReference type="RefSeq" id="WP_277564433.1">
    <property type="nucleotide sequence ID" value="NZ_JAPDHZ010000002.1"/>
</dbReference>
<dbReference type="Proteomes" id="UP001153387">
    <property type="component" value="Unassembled WGS sequence"/>
</dbReference>
<sequence length="155" mass="17113">MGRLPNEAIAILAGVIAALAWLSYRRSAKARYSLLRELFVRTAAVAGFEPEAVLVVQPQAGADSEFAGQIQGTPRSWHVVLAGPAWLAAMKSAAWRRPVSGMEILPFGKGALRERSYLVIRRGRRFELVHELLPYLKRLGAPWPEVGGRIPFPSR</sequence>
<gene>
    <name evidence="2" type="ORF">OMP38_06930</name>
</gene>
<keyword evidence="1" id="KW-0812">Transmembrane</keyword>
<reference evidence="2 3" key="1">
    <citation type="submission" date="2022-10" db="EMBL/GenBank/DDBJ databases">
        <title>Comparative genomic analysis of Cohnella hashimotonis sp. nov., isolated from the International Space Station.</title>
        <authorList>
            <person name="Simpson A."/>
            <person name="Venkateswaran K."/>
        </authorList>
    </citation>
    <scope>NUCLEOTIDE SEQUENCE [LARGE SCALE GENOMIC DNA]</scope>
    <source>
        <strain evidence="2 3">DSM 18997</strain>
    </source>
</reference>
<evidence type="ECO:0000313" key="3">
    <source>
        <dbReference type="Proteomes" id="UP001153387"/>
    </source>
</evidence>
<keyword evidence="1" id="KW-0472">Membrane</keyword>
<accession>A0A9X4KEJ9</accession>
<protein>
    <submittedName>
        <fullName evidence="2">Uncharacterized protein</fullName>
    </submittedName>
</protein>
<name>A0A9X4KEJ9_9BACL</name>
<keyword evidence="3" id="KW-1185">Reference proteome</keyword>
<dbReference type="EMBL" id="JAPDHZ010000002">
    <property type="protein sequence ID" value="MDG0790617.1"/>
    <property type="molecule type" value="Genomic_DNA"/>
</dbReference>
<evidence type="ECO:0000313" key="2">
    <source>
        <dbReference type="EMBL" id="MDG0790617.1"/>
    </source>
</evidence>
<evidence type="ECO:0000256" key="1">
    <source>
        <dbReference type="SAM" id="Phobius"/>
    </source>
</evidence>